<dbReference type="EMBL" id="FNAJ01000001">
    <property type="protein sequence ID" value="SDD31288.1"/>
    <property type="molecule type" value="Genomic_DNA"/>
</dbReference>
<dbReference type="EMBL" id="BJVY01000013">
    <property type="protein sequence ID" value="GEL71034.1"/>
    <property type="molecule type" value="Genomic_DNA"/>
</dbReference>
<feature type="signal peptide" evidence="1">
    <location>
        <begin position="1"/>
        <end position="26"/>
    </location>
</feature>
<keyword evidence="1" id="KW-0732">Signal</keyword>
<comment type="caution">
    <text evidence="2">The sequence shown here is derived from an EMBL/GenBank/DDBJ whole genome shotgun (WGS) entry which is preliminary data.</text>
</comment>
<proteinExistence type="predicted"/>
<dbReference type="Proteomes" id="UP000321224">
    <property type="component" value="Unassembled WGS sequence"/>
</dbReference>
<evidence type="ECO:0000313" key="5">
    <source>
        <dbReference type="Proteomes" id="UP000321224"/>
    </source>
</evidence>
<gene>
    <name evidence="2" type="ORF">MVI01_28180</name>
    <name evidence="3" type="ORF">SAMN04488504_101370</name>
</gene>
<evidence type="ECO:0000313" key="2">
    <source>
        <dbReference type="EMBL" id="GEL71034.1"/>
    </source>
</evidence>
<evidence type="ECO:0000313" key="4">
    <source>
        <dbReference type="Proteomes" id="UP000198717"/>
    </source>
</evidence>
<accession>A0A511HC84</accession>
<protein>
    <submittedName>
        <fullName evidence="2">Uncharacterized protein</fullName>
    </submittedName>
</protein>
<sequence length="333" mass="36418">MRLAVRLTAQAWVSSLALLMPLVASAQFYDVDTFPAAEPERGCPKRPDVVPFTARNLVGLTGSGWLAHQAIIPESKDRFFLESERERSGVKLVPEDVDVRKLGAPDPSVPLWVFGKADSAACRAVPVVWWAVRMGTDADRKTYLMSELQVDCDVLPPGRLSGTPVALRQKDAPTGCKLRRADDNSTSEEGRGLPLELSDVIPERTSCEAPECQRKWEIFSSRWDDGSAVFDIAVSWMKRGGKKDPCEWATEDHTALLLRPAGALAPLPMRSGGAFFGALYDSTGLRTVLSRELGVLNVHDAGKPKAAPKAVRYGSPTEEELAYAKRTLSPCKK</sequence>
<reference evidence="3 4" key="1">
    <citation type="submission" date="2016-10" db="EMBL/GenBank/DDBJ databases">
        <authorList>
            <person name="Varghese N."/>
            <person name="Submissions S."/>
        </authorList>
    </citation>
    <scope>NUCLEOTIDE SEQUENCE [LARGE SCALE GENOMIC DNA]</scope>
    <source>
        <strain evidence="3 4">DSM 2260</strain>
    </source>
</reference>
<organism evidence="2 5">
    <name type="scientific">Myxococcus virescens</name>
    <dbReference type="NCBI Taxonomy" id="83456"/>
    <lineage>
        <taxon>Bacteria</taxon>
        <taxon>Pseudomonadati</taxon>
        <taxon>Myxococcota</taxon>
        <taxon>Myxococcia</taxon>
        <taxon>Myxococcales</taxon>
        <taxon>Cystobacterineae</taxon>
        <taxon>Myxococcaceae</taxon>
        <taxon>Myxococcus</taxon>
    </lineage>
</organism>
<dbReference type="RefSeq" id="WP_090484729.1">
    <property type="nucleotide sequence ID" value="NZ_BJVY01000013.1"/>
</dbReference>
<dbReference type="Proteomes" id="UP000198717">
    <property type="component" value="Unassembled WGS sequence"/>
</dbReference>
<evidence type="ECO:0000256" key="1">
    <source>
        <dbReference type="SAM" id="SignalP"/>
    </source>
</evidence>
<keyword evidence="4" id="KW-1185">Reference proteome</keyword>
<name>A0A511HC84_9BACT</name>
<reference evidence="2 5" key="2">
    <citation type="submission" date="2019-07" db="EMBL/GenBank/DDBJ databases">
        <title>Whole genome shotgun sequence of Myxococcus virescens NBRC 100334.</title>
        <authorList>
            <person name="Hosoyama A."/>
            <person name="Uohara A."/>
            <person name="Ohji S."/>
            <person name="Ichikawa N."/>
        </authorList>
    </citation>
    <scope>NUCLEOTIDE SEQUENCE [LARGE SCALE GENOMIC DNA]</scope>
    <source>
        <strain evidence="2 5">NBRC 100334</strain>
    </source>
</reference>
<feature type="chain" id="PRO_5022729109" evidence="1">
    <location>
        <begin position="27"/>
        <end position="333"/>
    </location>
</feature>
<evidence type="ECO:0000313" key="3">
    <source>
        <dbReference type="EMBL" id="SDD31288.1"/>
    </source>
</evidence>
<dbReference type="AlphaFoldDB" id="A0A511HC84"/>